<protein>
    <submittedName>
        <fullName evidence="4">Cell wall/surface repeat-containing protein</fullName>
    </submittedName>
</protein>
<feature type="domain" description="Bacterial repeat" evidence="3">
    <location>
        <begin position="938"/>
        <end position="1002"/>
    </location>
</feature>
<dbReference type="InterPro" id="IPR044060">
    <property type="entry name" value="Bacterial_rp_domain"/>
</dbReference>
<evidence type="ECO:0000256" key="2">
    <source>
        <dbReference type="SAM" id="SignalP"/>
    </source>
</evidence>
<feature type="domain" description="Bacterial repeat" evidence="3">
    <location>
        <begin position="514"/>
        <end position="565"/>
    </location>
</feature>
<dbReference type="Gene3D" id="2.130.10.130">
    <property type="entry name" value="Integrin alpha, N-terminal"/>
    <property type="match status" value="2"/>
</dbReference>
<accession>A0A0F3GLK3</accession>
<dbReference type="Pfam" id="PF13517">
    <property type="entry name" value="FG-GAP_3"/>
    <property type="match status" value="2"/>
</dbReference>
<dbReference type="PANTHER" id="PTHR46580:SF2">
    <property type="entry name" value="MAM DOMAIN-CONTAINING PROTEIN"/>
    <property type="match status" value="1"/>
</dbReference>
<keyword evidence="5" id="KW-1185">Reference proteome</keyword>
<dbReference type="PANTHER" id="PTHR46580">
    <property type="entry name" value="SENSOR KINASE-RELATED"/>
    <property type="match status" value="1"/>
</dbReference>
<dbReference type="InterPro" id="IPR028994">
    <property type="entry name" value="Integrin_alpha_N"/>
</dbReference>
<feature type="domain" description="Bacterial repeat" evidence="3">
    <location>
        <begin position="263"/>
        <end position="324"/>
    </location>
</feature>
<evidence type="ECO:0000259" key="3">
    <source>
        <dbReference type="Pfam" id="PF18998"/>
    </source>
</evidence>
<keyword evidence="1 2" id="KW-0732">Signal</keyword>
<dbReference type="PATRIC" id="fig|29290.4.peg.6588"/>
<evidence type="ECO:0000313" key="5">
    <source>
        <dbReference type="Proteomes" id="UP000033423"/>
    </source>
</evidence>
<dbReference type="Proteomes" id="UP000033423">
    <property type="component" value="Unassembled WGS sequence"/>
</dbReference>
<feature type="domain" description="Bacterial repeat" evidence="3">
    <location>
        <begin position="857"/>
        <end position="918"/>
    </location>
</feature>
<feature type="domain" description="Bacterial repeat" evidence="3">
    <location>
        <begin position="619"/>
        <end position="666"/>
    </location>
</feature>
<reference evidence="4 5" key="1">
    <citation type="submission" date="2015-02" db="EMBL/GenBank/DDBJ databases">
        <title>Single-cell genomics of uncultivated deep-branching MTB reveals a conserved set of magnetosome genes.</title>
        <authorList>
            <person name="Kolinko S."/>
            <person name="Richter M."/>
            <person name="Glockner F.O."/>
            <person name="Brachmann A."/>
            <person name="Schuler D."/>
        </authorList>
    </citation>
    <scope>NUCLEOTIDE SEQUENCE [LARGE SCALE GENOMIC DNA]</scope>
    <source>
        <strain evidence="4">TM-1</strain>
    </source>
</reference>
<dbReference type="InterPro" id="IPR013517">
    <property type="entry name" value="FG-GAP"/>
</dbReference>
<dbReference type="Pfam" id="PF18998">
    <property type="entry name" value="Flg_new_2"/>
    <property type="match status" value="10"/>
</dbReference>
<feature type="signal peptide" evidence="2">
    <location>
        <begin position="1"/>
        <end position="27"/>
    </location>
</feature>
<feature type="domain" description="Bacterial repeat" evidence="3">
    <location>
        <begin position="147"/>
        <end position="204"/>
    </location>
</feature>
<comment type="caution">
    <text evidence="4">The sequence shown here is derived from an EMBL/GenBank/DDBJ whole genome shotgun (WGS) entry which is preliminary data.</text>
</comment>
<sequence length="1393" mass="145047">MNKKNWLIAATTAILLLMAFLPVIASAAGTITVTKYGVGDVVPLTYNPQTSGGTVTVGLAPSSTYRLTTLPDSNFPMKDYMFSGWAGDCSGVGACVITTDSANTKDFYVTATFVRAYTLTLKKVGNGAVTGLSGKFLTNINTPVITAWDGSNGTVALTSGTIVILTATPDTGWVFDGWDGGCSGTGVCSVTMTENKNVVANFTIASNVKTILKVTTKAIDEGGNVVSSNKGSVNGVFTCNFLVAPCLRSSLLWSNNVGTITFDNSGWVAVLTATPDSGYVIEGWNFKDANGNPMPDNPSCSKGSGTCRLTMTESKNVIAMFKEAPAEGTKLTVLKDGGTDPTKRGRGILTGMYKGPTTGGADVRISFSWSVENGNEKAMVTLDDTNAIVTLNATPASGNTFDGWEGDCTGSGSCVFQMTADKNITANFSRIPSVATSILHVRKYGYRAEELFTGGMPQPPNPTPTPEPIYANGSIEGTATEVYDINGNMTSLTEPILFTWGLDESASKNPISEKTFSSAGTTVKLLAAPDTGYKFVGWSGACSGTGPCNLTLTSDKDVAAIFQKTPTIGSTVLKVTKKGKGSVTGTHTTTDLNECGGSSVCTTYIYWSGNPPEANVSFDNSGKRVTLKPEADTGYTFTGWSGHCSGKADCVMTMTENKDATATFTSSNPAKLTVFKAGSGSGTVTASPVTLSWSNNIGTASCDPNDTITLTATPTDANSIFVGWTGDCLASGTNPTCQLSMSSLKNVTATFKSTKSFDLTVTKTGIGTGTVTVSSGSLQWTGNTGTASYPADTSVTLTATADAGSVFNGWSGDCPGIDTTCSLTMSAAKNVTATFVSQGTLTVTKAGTGTGTITVSSGSLTWTGNTGTAIYAEGKSVTLTATADTGSYFTAWSGDCTGTSTTCTLSVSSAKNVTATFDHRYTLTVAKDGDAADKGTVAGSPGTLTWNGNTGSATYTEGQSVTLTATAPDGVTFTDWSGDGTGTAPTRTLIIYKNSSVKATFKVGYQMAVNMSGSGEGSVTVSMGTLKWSGEKNATAIYNSGVPVTLTATPATGSTFDGWLGDCQGKELTCSVTMFTAKSITAMFTSATAVSRLPNRDFDGDGKSDLLWRNAVTGDVYVWLMSGTSIAGGDFVARGIPEDWSAKATGDFDGDGKSDVLWQNTTTGDVAVWLMDGTKIRTGAYITRGIPGEWTLTALGDFDGDGKTDIMWRDSSSGDIYVWLMNGASIAGGGYIVRGMPSDWSVKAVADLNGDGKSDVLWQNSSTGDVAAWLMNGLSVSTANNIALGIGSNWQIKAVEDFNGDGKADIAWQDVSSGDIFIWLMNGLEITDRGYAARGIQRNWQLKTTGDYRGNGKTDMLWQNSSTGDVYIWFMDGLNVTGGGYAATGLPNDWQLK</sequence>
<feature type="domain" description="Bacterial repeat" evidence="3">
    <location>
        <begin position="386"/>
        <end position="431"/>
    </location>
</feature>
<feature type="domain" description="Bacterial repeat" evidence="3">
    <location>
        <begin position="699"/>
        <end position="753"/>
    </location>
</feature>
<feature type="domain" description="Bacterial repeat" evidence="3">
    <location>
        <begin position="1035"/>
        <end position="1086"/>
    </location>
</feature>
<feature type="chain" id="PRO_5002461099" evidence="2">
    <location>
        <begin position="28"/>
        <end position="1393"/>
    </location>
</feature>
<evidence type="ECO:0000256" key="1">
    <source>
        <dbReference type="ARBA" id="ARBA00022729"/>
    </source>
</evidence>
<dbReference type="EMBL" id="LACI01002150">
    <property type="protein sequence ID" value="KJU82834.1"/>
    <property type="molecule type" value="Genomic_DNA"/>
</dbReference>
<proteinExistence type="predicted"/>
<dbReference type="SUPFAM" id="SSF69318">
    <property type="entry name" value="Integrin alpha N-terminal domain"/>
    <property type="match status" value="1"/>
</dbReference>
<evidence type="ECO:0000313" key="4">
    <source>
        <dbReference type="EMBL" id="KJU82834.1"/>
    </source>
</evidence>
<feature type="domain" description="Bacterial repeat" evidence="3">
    <location>
        <begin position="760"/>
        <end position="837"/>
    </location>
</feature>
<organism evidence="4 5">
    <name type="scientific">Candidatus Magnetobacterium bavaricum</name>
    <dbReference type="NCBI Taxonomy" id="29290"/>
    <lineage>
        <taxon>Bacteria</taxon>
        <taxon>Pseudomonadati</taxon>
        <taxon>Nitrospirota</taxon>
        <taxon>Thermodesulfovibrionia</taxon>
        <taxon>Thermodesulfovibrionales</taxon>
        <taxon>Candidatus Magnetobacteriaceae</taxon>
        <taxon>Candidatus Magnetobacterium</taxon>
    </lineage>
</organism>
<name>A0A0F3GLK3_9BACT</name>
<gene>
    <name evidence="4" type="ORF">MBAV_004973</name>
</gene>